<dbReference type="Proteomes" id="UP000076858">
    <property type="component" value="Unassembled WGS sequence"/>
</dbReference>
<sequence>MESNLLQINIDTNNNVDTQEVNPKLNTDIEMNDTSSEATVENYDLEKFPTKQPFHIPDIVKTNLQNKIDEITKSNITNIETLQSSKFNMYKFVRELMSSIFTEEYLKTHKKSSKGGKRGTVQREVMEPKHLEEIVENSTGSSQHGAIVRVLECGKASYSLSL</sequence>
<evidence type="ECO:0000313" key="2">
    <source>
        <dbReference type="Proteomes" id="UP000076858"/>
    </source>
</evidence>
<gene>
    <name evidence="1" type="ORF">APZ42_025249</name>
</gene>
<organism evidence="1 2">
    <name type="scientific">Daphnia magna</name>
    <dbReference type="NCBI Taxonomy" id="35525"/>
    <lineage>
        <taxon>Eukaryota</taxon>
        <taxon>Metazoa</taxon>
        <taxon>Ecdysozoa</taxon>
        <taxon>Arthropoda</taxon>
        <taxon>Crustacea</taxon>
        <taxon>Branchiopoda</taxon>
        <taxon>Diplostraca</taxon>
        <taxon>Cladocera</taxon>
        <taxon>Anomopoda</taxon>
        <taxon>Daphniidae</taxon>
        <taxon>Daphnia</taxon>
    </lineage>
</organism>
<keyword evidence="2" id="KW-1185">Reference proteome</keyword>
<dbReference type="AlphaFoldDB" id="A0A164TBL7"/>
<proteinExistence type="predicted"/>
<comment type="caution">
    <text evidence="1">The sequence shown here is derived from an EMBL/GenBank/DDBJ whole genome shotgun (WGS) entry which is preliminary data.</text>
</comment>
<name>A0A164TBL7_9CRUS</name>
<evidence type="ECO:0000313" key="1">
    <source>
        <dbReference type="EMBL" id="KZS10326.1"/>
    </source>
</evidence>
<dbReference type="OrthoDB" id="10513529at2759"/>
<dbReference type="EMBL" id="LRGB01001848">
    <property type="protein sequence ID" value="KZS10326.1"/>
    <property type="molecule type" value="Genomic_DNA"/>
</dbReference>
<accession>A0A164TBL7</accession>
<reference evidence="1 2" key="1">
    <citation type="submission" date="2016-03" db="EMBL/GenBank/DDBJ databases">
        <title>EvidentialGene: Evidence-directed Construction of Genes on Genomes.</title>
        <authorList>
            <person name="Gilbert D.G."/>
            <person name="Choi J.-H."/>
            <person name="Mockaitis K."/>
            <person name="Colbourne J."/>
            <person name="Pfrender M."/>
        </authorList>
    </citation>
    <scope>NUCLEOTIDE SEQUENCE [LARGE SCALE GENOMIC DNA]</scope>
    <source>
        <strain evidence="1 2">Xinb3</strain>
        <tissue evidence="1">Complete organism</tissue>
    </source>
</reference>
<protein>
    <submittedName>
        <fullName evidence="1">Uncharacterized protein</fullName>
    </submittedName>
</protein>